<keyword evidence="2" id="KW-0472">Membrane</keyword>
<evidence type="ECO:0000313" key="4">
    <source>
        <dbReference type="Proteomes" id="UP000238362"/>
    </source>
</evidence>
<gene>
    <name evidence="3" type="ORF">B0I33_104519</name>
</gene>
<dbReference type="SUPFAM" id="SSF52540">
    <property type="entry name" value="P-loop containing nucleoside triphosphate hydrolases"/>
    <property type="match status" value="1"/>
</dbReference>
<sequence length="708" mass="76592">MATHHDDREHQPGAELVEAPGKELVPDAAIEGEIVEDEPTTSLVREVVLRRVATPVVTVVKVVRAERSRQAGKAVLRHGLTVTQGFESWAKRAWDASTLGLYRRQIRAAEASGNQELLAEWVDRKERATEARHDRLKDLPEMLAGVAKAVLGSLAALVALVLVVGLFVQLSGEGSFTAVLVGTLNVIRWVIAAVAFVWTPLVMVAPLLTLLAAWREGRRRGRPPGWLATAREADDIVIDETTIARALEALRIPQVTTYVKQGLPLQYLTPARRDGRGTHAVVRLPAGVTADKIARRRADLATGLHRLAKEVWPTTGAEAGILDLWVADKGALAEGAGDYPLLEDGTVDVFQGVPFGKTLRGTPVTAPLMERNTITGGMPGQGKSSAARVIMAGAALDSTVELRIWVPDANFDFEAFRPRCSRYVMGAEDEKIAEILAHLRELHAEVQTRGELLIRFEEPVVTRQLASKNVGLHPLFCLLEEAHVAIQHPTYGKEISRLLADIVRLGRKRGIHLIVSTQAPTKDSMPRDVTRNCSNGIAFAVGDHVANDALLGQGAYSAGHRATELIPGTDKGTAVVKGFTGERSDIVQVYFIDVSRTNDQITPIIDRAVAAMEERGTTAADEAPLITSRDLLKDVADVLGDEPVPAANVPALLAQHAPDWLPYRKLTGKALRNRLAAEGVKVSSTGNRWPVDPAAVRAALADRAQDGE</sequence>
<protein>
    <submittedName>
        <fullName evidence="3">S-DNA-T family DNA segregation ATPase FtsK/SpoIIIE</fullName>
    </submittedName>
</protein>
<evidence type="ECO:0000313" key="3">
    <source>
        <dbReference type="EMBL" id="PRX48701.1"/>
    </source>
</evidence>
<keyword evidence="2" id="KW-0812">Transmembrane</keyword>
<dbReference type="AlphaFoldDB" id="A0A2T0LXE4"/>
<organism evidence="3 4">
    <name type="scientific">Prauserella shujinwangii</name>
    <dbReference type="NCBI Taxonomy" id="1453103"/>
    <lineage>
        <taxon>Bacteria</taxon>
        <taxon>Bacillati</taxon>
        <taxon>Actinomycetota</taxon>
        <taxon>Actinomycetes</taxon>
        <taxon>Pseudonocardiales</taxon>
        <taxon>Pseudonocardiaceae</taxon>
        <taxon>Prauserella</taxon>
    </lineage>
</organism>
<dbReference type="Gene3D" id="3.40.50.300">
    <property type="entry name" value="P-loop containing nucleotide triphosphate hydrolases"/>
    <property type="match status" value="1"/>
</dbReference>
<feature type="transmembrane region" description="Helical" evidence="2">
    <location>
        <begin position="187"/>
        <end position="214"/>
    </location>
</feature>
<proteinExistence type="predicted"/>
<dbReference type="Proteomes" id="UP000238362">
    <property type="component" value="Unassembled WGS sequence"/>
</dbReference>
<evidence type="ECO:0000256" key="1">
    <source>
        <dbReference type="SAM" id="MobiDB-lite"/>
    </source>
</evidence>
<feature type="transmembrane region" description="Helical" evidence="2">
    <location>
        <begin position="142"/>
        <end position="167"/>
    </location>
</feature>
<reference evidence="3 4" key="1">
    <citation type="submission" date="2018-03" db="EMBL/GenBank/DDBJ databases">
        <title>Genomic Encyclopedia of Type Strains, Phase III (KMG-III): the genomes of soil and plant-associated and newly described type strains.</title>
        <authorList>
            <person name="Whitman W."/>
        </authorList>
    </citation>
    <scope>NUCLEOTIDE SEQUENCE [LARGE SCALE GENOMIC DNA]</scope>
    <source>
        <strain evidence="3 4">CGMCC 4.7125</strain>
    </source>
</reference>
<keyword evidence="4" id="KW-1185">Reference proteome</keyword>
<comment type="caution">
    <text evidence="3">The sequence shown here is derived from an EMBL/GenBank/DDBJ whole genome shotgun (WGS) entry which is preliminary data.</text>
</comment>
<accession>A0A2T0LXE4</accession>
<dbReference type="InterPro" id="IPR027417">
    <property type="entry name" value="P-loop_NTPase"/>
</dbReference>
<dbReference type="EMBL" id="PVNH01000004">
    <property type="protein sequence ID" value="PRX48701.1"/>
    <property type="molecule type" value="Genomic_DNA"/>
</dbReference>
<feature type="region of interest" description="Disordered" evidence="1">
    <location>
        <begin position="1"/>
        <end position="21"/>
    </location>
</feature>
<feature type="compositionally biased region" description="Basic and acidic residues" evidence="1">
    <location>
        <begin position="1"/>
        <end position="12"/>
    </location>
</feature>
<evidence type="ECO:0000256" key="2">
    <source>
        <dbReference type="SAM" id="Phobius"/>
    </source>
</evidence>
<name>A0A2T0LXE4_9PSEU</name>
<keyword evidence="2" id="KW-1133">Transmembrane helix</keyword>
<dbReference type="RefSeq" id="WP_181193262.1">
    <property type="nucleotide sequence ID" value="NZ_PVNH01000004.1"/>
</dbReference>